<evidence type="ECO:0000256" key="1">
    <source>
        <dbReference type="ARBA" id="ARBA00006382"/>
    </source>
</evidence>
<comment type="similarity">
    <text evidence="1">Belongs to the Glu/Leu/Phe/Val dehydrogenases family.</text>
</comment>
<dbReference type="PIRSF" id="PIRSF000185">
    <property type="entry name" value="Glu_DH"/>
    <property type="match status" value="1"/>
</dbReference>
<dbReference type="SUPFAM" id="SSF53223">
    <property type="entry name" value="Aminoacid dehydrogenase-like, N-terminal domain"/>
    <property type="match status" value="1"/>
</dbReference>
<dbReference type="InterPro" id="IPR033524">
    <property type="entry name" value="Glu/Leu/Phe/Val_DH_AS"/>
</dbReference>
<dbReference type="GO" id="GO:0004352">
    <property type="term" value="F:glutamate dehydrogenase (NAD+) activity"/>
    <property type="evidence" value="ECO:0007669"/>
    <property type="project" value="TreeGrafter"/>
</dbReference>
<dbReference type="SUPFAM" id="SSF51735">
    <property type="entry name" value="NAD(P)-binding Rossmann-fold domains"/>
    <property type="match status" value="1"/>
</dbReference>
<dbReference type="Pfam" id="PF00208">
    <property type="entry name" value="ELFV_dehydrog"/>
    <property type="match status" value="1"/>
</dbReference>
<dbReference type="GO" id="GO:0006538">
    <property type="term" value="P:L-glutamate catabolic process"/>
    <property type="evidence" value="ECO:0007669"/>
    <property type="project" value="TreeGrafter"/>
</dbReference>
<dbReference type="EMBL" id="MN740546">
    <property type="protein sequence ID" value="QHS77392.1"/>
    <property type="molecule type" value="Genomic_DNA"/>
</dbReference>
<accession>A0A6C0ACM9</accession>
<dbReference type="AlphaFoldDB" id="A0A6C0ACM9"/>
<dbReference type="SMART" id="SM00839">
    <property type="entry name" value="ELFV_dehydrog"/>
    <property type="match status" value="1"/>
</dbReference>
<dbReference type="InterPro" id="IPR046346">
    <property type="entry name" value="Aminoacid_DH-like_N_sf"/>
</dbReference>
<dbReference type="InterPro" id="IPR036291">
    <property type="entry name" value="NAD(P)-bd_dom_sf"/>
</dbReference>
<evidence type="ECO:0000313" key="4">
    <source>
        <dbReference type="EMBL" id="QHS77392.1"/>
    </source>
</evidence>
<feature type="domain" description="Glutamate/phenylalanine/leucine/valine/L-tryptophan dehydrogenase C-terminal" evidence="3">
    <location>
        <begin position="182"/>
        <end position="428"/>
    </location>
</feature>
<dbReference type="PANTHER" id="PTHR11606:SF13">
    <property type="entry name" value="GLUTAMATE DEHYDROGENASE 1, MITOCHONDRIAL"/>
    <property type="match status" value="1"/>
</dbReference>
<name>A0A6C0ACM9_9ZZZZ</name>
<dbReference type="Gene3D" id="3.40.50.10860">
    <property type="entry name" value="Leucine Dehydrogenase, chain A, domain 1"/>
    <property type="match status" value="1"/>
</dbReference>
<evidence type="ECO:0000259" key="3">
    <source>
        <dbReference type="SMART" id="SM00839"/>
    </source>
</evidence>
<dbReference type="InterPro" id="IPR014362">
    <property type="entry name" value="Glu_DH"/>
</dbReference>
<dbReference type="InterPro" id="IPR006096">
    <property type="entry name" value="Glu/Leu/Phe/Val/Trp_DH_C"/>
</dbReference>
<dbReference type="PROSITE" id="PS00074">
    <property type="entry name" value="GLFV_DEHYDROGENASE"/>
    <property type="match status" value="1"/>
</dbReference>
<dbReference type="Gene3D" id="3.40.50.720">
    <property type="entry name" value="NAD(P)-binding Rossmann-like Domain"/>
    <property type="match status" value="1"/>
</dbReference>
<sequence>MNTNTIYELSKTQFEEVVKKYDFDNEFVEVLSKPKHQVVVNFPVGMSNGTQRMFEGYRVQHNNMLGPYKGGLRFSEDVDSEECKALAFWMTMKCSLMGLPLGGAKGGLKVDPYSLSEEDLKRVSKGFAKALHKYIGSQRDIPAPDMGSNSQIMDWMTIATQEMTKNHDKATFTGKSLKYQGSEGRDEATGRGMVFTIKAIYEEGLMNFNEEFTTFAIQGFGNVGRNCARILVKEEKLKMIAVADHTAYIKAKSNTVLDYDSLQQWVEKNRFLKGYSEGRDDCEDITRDEFFSSDVDLFIPAAKELQITEKEANLLNCLAVLEGANGPTTVNGEKILLEKNIQVIPDILANSGGVIVSYFEWLQNTRHEKWSYKEVNEKLKNKINGVVEELMNNPDNEKEEISAKTISLRHLCLKKALKNLEYVYNLQKNK</sequence>
<keyword evidence="2" id="KW-0560">Oxidoreductase</keyword>
<dbReference type="InterPro" id="IPR006097">
    <property type="entry name" value="Glu/Leu/Phe/Val/Trp_DH_dimer"/>
</dbReference>
<dbReference type="PANTHER" id="PTHR11606">
    <property type="entry name" value="GLUTAMATE DEHYDROGENASE"/>
    <property type="match status" value="1"/>
</dbReference>
<dbReference type="InterPro" id="IPR006095">
    <property type="entry name" value="Glu/Leu/Phe/Val/Trp_DH"/>
</dbReference>
<dbReference type="Pfam" id="PF02812">
    <property type="entry name" value="ELFV_dehydrog_N"/>
    <property type="match status" value="1"/>
</dbReference>
<reference evidence="4" key="1">
    <citation type="journal article" date="2020" name="Nature">
        <title>Giant virus diversity and host interactions through global metagenomics.</title>
        <authorList>
            <person name="Schulz F."/>
            <person name="Roux S."/>
            <person name="Paez-Espino D."/>
            <person name="Jungbluth S."/>
            <person name="Walsh D.A."/>
            <person name="Denef V.J."/>
            <person name="McMahon K.D."/>
            <person name="Konstantinidis K.T."/>
            <person name="Eloe-Fadrosh E.A."/>
            <person name="Kyrpides N.C."/>
            <person name="Woyke T."/>
        </authorList>
    </citation>
    <scope>NUCLEOTIDE SEQUENCE</scope>
    <source>
        <strain evidence="4">GVMAG-S-1004661-13</strain>
    </source>
</reference>
<protein>
    <recommendedName>
        <fullName evidence="3">Glutamate/phenylalanine/leucine/valine/L-tryptophan dehydrogenase C-terminal domain-containing protein</fullName>
    </recommendedName>
</protein>
<proteinExistence type="inferred from homology"/>
<evidence type="ECO:0000256" key="2">
    <source>
        <dbReference type="ARBA" id="ARBA00023002"/>
    </source>
</evidence>
<organism evidence="4">
    <name type="scientific">viral metagenome</name>
    <dbReference type="NCBI Taxonomy" id="1070528"/>
    <lineage>
        <taxon>unclassified sequences</taxon>
        <taxon>metagenomes</taxon>
        <taxon>organismal metagenomes</taxon>
    </lineage>
</organism>
<dbReference type="PRINTS" id="PR00082">
    <property type="entry name" value="GLFDHDRGNASE"/>
</dbReference>